<dbReference type="SUPFAM" id="SSF52540">
    <property type="entry name" value="P-loop containing nucleoside triphosphate hydrolases"/>
    <property type="match status" value="1"/>
</dbReference>
<dbReference type="InterPro" id="IPR010914">
    <property type="entry name" value="RsgA_GTPase_dom"/>
</dbReference>
<organism evidence="5">
    <name type="scientific">hydrothermal vent metagenome</name>
    <dbReference type="NCBI Taxonomy" id="652676"/>
    <lineage>
        <taxon>unclassified sequences</taxon>
        <taxon>metagenomes</taxon>
        <taxon>ecological metagenomes</taxon>
    </lineage>
</organism>
<feature type="domain" description="CP-type G" evidence="4">
    <location>
        <begin position="75"/>
        <end position="235"/>
    </location>
</feature>
<reference evidence="5" key="1">
    <citation type="submission" date="2018-06" db="EMBL/GenBank/DDBJ databases">
        <authorList>
            <person name="Zhirakovskaya E."/>
        </authorList>
    </citation>
    <scope>NUCLEOTIDE SEQUENCE</scope>
</reference>
<evidence type="ECO:0000256" key="1">
    <source>
        <dbReference type="ARBA" id="ARBA00022741"/>
    </source>
</evidence>
<dbReference type="InterPro" id="IPR030378">
    <property type="entry name" value="G_CP_dom"/>
</dbReference>
<proteinExistence type="inferred from homology"/>
<dbReference type="Pfam" id="PF03193">
    <property type="entry name" value="RsgA_GTPase"/>
    <property type="match status" value="1"/>
</dbReference>
<evidence type="ECO:0000313" key="5">
    <source>
        <dbReference type="EMBL" id="VAW91987.1"/>
    </source>
</evidence>
<protein>
    <submittedName>
        <fullName evidence="5">Ribosome small subunit biogenesis RbfA-release protein RsgA</fullName>
    </submittedName>
</protein>
<evidence type="ECO:0000256" key="2">
    <source>
        <dbReference type="ARBA" id="ARBA00023134"/>
    </source>
</evidence>
<dbReference type="GO" id="GO:0005525">
    <property type="term" value="F:GTP binding"/>
    <property type="evidence" value="ECO:0007669"/>
    <property type="project" value="UniProtKB-KW"/>
</dbReference>
<dbReference type="Gene3D" id="1.10.40.50">
    <property type="entry name" value="Probable gtpase engc, domain 3"/>
    <property type="match status" value="1"/>
</dbReference>
<gene>
    <name evidence="5" type="ORF">MNBD_GAMMA21-1174</name>
</gene>
<dbReference type="NCBIfam" id="TIGR00157">
    <property type="entry name" value="ribosome small subunit-dependent GTPase A"/>
    <property type="match status" value="1"/>
</dbReference>
<dbReference type="HAMAP" id="MF_01820">
    <property type="entry name" value="GTPase_RsgA"/>
    <property type="match status" value="1"/>
</dbReference>
<evidence type="ECO:0000259" key="3">
    <source>
        <dbReference type="PROSITE" id="PS50936"/>
    </source>
</evidence>
<dbReference type="InterPro" id="IPR012340">
    <property type="entry name" value="NA-bd_OB-fold"/>
</dbReference>
<evidence type="ECO:0000259" key="4">
    <source>
        <dbReference type="PROSITE" id="PS51721"/>
    </source>
</evidence>
<dbReference type="PROSITE" id="PS51721">
    <property type="entry name" value="G_CP"/>
    <property type="match status" value="1"/>
</dbReference>
<dbReference type="Gene3D" id="2.40.50.140">
    <property type="entry name" value="Nucleic acid-binding proteins"/>
    <property type="match status" value="1"/>
</dbReference>
<dbReference type="Gene3D" id="3.40.50.300">
    <property type="entry name" value="P-loop containing nucleotide triphosphate hydrolases"/>
    <property type="match status" value="1"/>
</dbReference>
<accession>A0A3B0ZX86</accession>
<dbReference type="InterPro" id="IPR027417">
    <property type="entry name" value="P-loop_NTPase"/>
</dbReference>
<dbReference type="PANTHER" id="PTHR32120:SF11">
    <property type="entry name" value="SMALL RIBOSOMAL SUBUNIT BIOGENESIS GTPASE RSGA 1, MITOCHONDRIAL-RELATED"/>
    <property type="match status" value="1"/>
</dbReference>
<feature type="domain" description="EngC GTPase" evidence="3">
    <location>
        <begin position="84"/>
        <end position="233"/>
    </location>
</feature>
<name>A0A3B0ZX86_9ZZZZ</name>
<dbReference type="AlphaFoldDB" id="A0A3B0ZX86"/>
<dbReference type="EMBL" id="UOFR01000014">
    <property type="protein sequence ID" value="VAW91987.1"/>
    <property type="molecule type" value="Genomic_DNA"/>
</dbReference>
<sequence>MIESDERQMTATVISHFGNEILINNQQNQRIRAKVKQSLPALVCGDKIVWYKNELNEAIAIELLPRHGLLTRSTQHAAEKLIAANVDIAFIVMSHKPAFKTGLLDRYLAACELADIQISIIFNKTDSLSSEKLEEFRFILEPYQDIGYPVHYISTKDMSGIESFKQTVRNKTGVLVGQSGVGKSSILRALFPAANPKIGDVSKKTNKGKHTTTYSKLYTLDESSFLIDSPGIREFGLNIDDPYSLAQGFREFLPYLGQCQFRDCKHTTEPKCAIVQAVKADKITQQRWDNYKAILATLLE</sequence>
<dbReference type="InterPro" id="IPR004881">
    <property type="entry name" value="Ribosome_biogen_GTPase_RsgA"/>
</dbReference>
<keyword evidence="2" id="KW-0342">GTP-binding</keyword>
<keyword evidence="1" id="KW-0547">Nucleotide-binding</keyword>
<dbReference type="CDD" id="cd01854">
    <property type="entry name" value="YjeQ_EngC"/>
    <property type="match status" value="1"/>
</dbReference>
<dbReference type="GO" id="GO:0003924">
    <property type="term" value="F:GTPase activity"/>
    <property type="evidence" value="ECO:0007669"/>
    <property type="project" value="InterPro"/>
</dbReference>
<dbReference type="PANTHER" id="PTHR32120">
    <property type="entry name" value="SMALL RIBOSOMAL SUBUNIT BIOGENESIS GTPASE RSGA"/>
    <property type="match status" value="1"/>
</dbReference>
<dbReference type="PROSITE" id="PS50936">
    <property type="entry name" value="ENGC_GTPASE"/>
    <property type="match status" value="1"/>
</dbReference>